<evidence type="ECO:0000313" key="3">
    <source>
        <dbReference type="Proteomes" id="UP000265515"/>
    </source>
</evidence>
<organism evidence="2 3">
    <name type="scientific">Chara braunii</name>
    <name type="common">Braun's stonewort</name>
    <dbReference type="NCBI Taxonomy" id="69332"/>
    <lineage>
        <taxon>Eukaryota</taxon>
        <taxon>Viridiplantae</taxon>
        <taxon>Streptophyta</taxon>
        <taxon>Charophyceae</taxon>
        <taxon>Charales</taxon>
        <taxon>Characeae</taxon>
        <taxon>Chara</taxon>
    </lineage>
</organism>
<protein>
    <recommendedName>
        <fullName evidence="1">GIY-YIG domain-containing protein</fullName>
    </recommendedName>
</protein>
<accession>A0A388JJV2</accession>
<dbReference type="EMBL" id="BFEA01002853">
    <property type="protein sequence ID" value="GBG42825.1"/>
    <property type="molecule type" value="Genomic_DNA"/>
</dbReference>
<evidence type="ECO:0000313" key="2">
    <source>
        <dbReference type="EMBL" id="GBG42825.1"/>
    </source>
</evidence>
<comment type="caution">
    <text evidence="2">The sequence shown here is derived from an EMBL/GenBank/DDBJ whole genome shotgun (WGS) entry which is preliminary data.</text>
</comment>
<feature type="domain" description="GIY-YIG" evidence="1">
    <location>
        <begin position="32"/>
        <end position="118"/>
    </location>
</feature>
<dbReference type="InterPro" id="IPR035901">
    <property type="entry name" value="GIY-YIG_endonuc_sf"/>
</dbReference>
<name>A0A388JJV2_CHABU</name>
<dbReference type="Gramene" id="GBG42825">
    <property type="protein sequence ID" value="GBG42825"/>
    <property type="gene ID" value="CBR_g76335"/>
</dbReference>
<gene>
    <name evidence="2" type="ORF">CBR_g76335</name>
</gene>
<evidence type="ECO:0000259" key="1">
    <source>
        <dbReference type="PROSITE" id="PS50164"/>
    </source>
</evidence>
<sequence length="689" mass="79803">LLGVTGRVKWLAKYTASWIKLYNEYGPDFLDKRKRVYTISSPRCRASYIGQTSRDVNVRWKEHIVASTRDGKNTHLYHWWRVFGSESYVMLPVDEEAAHNLLELEQLYIRKWSPTLNVSGVTRKSRWTRKPRKGKVERERAWSKKQRTEGEGKVVEVIRFRLTEEDEWRIDALKVLDDAEQRKMRTLQLHSMGGNSWIKGWKKVRTTYDASTVEIGGQVTKLAKCKVGIEKGSTINIKYLRKWRPKSGPDKKTLIKLLRNPRRVQDLGAVDTDALFRLYKAAKDFQQKSTRSYLRRIISQVIKEKTGWCMGADLTVKVRYNDRVKLSEVRKVVNDKIEGLGLPECMAKRTRSKVRTVWSKNQFVADILHNRQVYARAVMSTCTCAGLPYQRIGEHVRFRLHEVPGVHPMLSNANNVPKAQHPSRTKLPCEEIEEAFGQWRNRGDTIMHITEKEVRTCMTGNEERGSDFLDVEVVKATKKRFEGLVLTPLDRNQGETFVMCPYLYYEAMMEKFVMNPGYEFVQVEEDEVKHAVQAAFKEEGLTKFARYGKRGSFGAAYIQLKHKDVERYRPICPSYSDPTTRTGKCVAKALNHLLFKLPARWHFNLRSISDVVQSIGKFNRRCEAKMNSVVELAVMSYDIKDMFSKLPHRDILEAVNWIIDHYMSKGQSIIRVNTRGRGCSFGKTTGGDH</sequence>
<dbReference type="AlphaFoldDB" id="A0A388JJV2"/>
<reference evidence="2 3" key="1">
    <citation type="journal article" date="2018" name="Cell">
        <title>The Chara Genome: Secondary Complexity and Implications for Plant Terrestrialization.</title>
        <authorList>
            <person name="Nishiyama T."/>
            <person name="Sakayama H."/>
            <person name="Vries J.D."/>
            <person name="Buschmann H."/>
            <person name="Saint-Marcoux D."/>
            <person name="Ullrich K.K."/>
            <person name="Haas F.B."/>
            <person name="Vanderstraeten L."/>
            <person name="Becker D."/>
            <person name="Lang D."/>
            <person name="Vosolsobe S."/>
            <person name="Rombauts S."/>
            <person name="Wilhelmsson P.K.I."/>
            <person name="Janitza P."/>
            <person name="Kern R."/>
            <person name="Heyl A."/>
            <person name="Rumpler F."/>
            <person name="Villalobos L.I.A.C."/>
            <person name="Clay J.M."/>
            <person name="Skokan R."/>
            <person name="Toyoda A."/>
            <person name="Suzuki Y."/>
            <person name="Kagoshima H."/>
            <person name="Schijlen E."/>
            <person name="Tajeshwar N."/>
            <person name="Catarino B."/>
            <person name="Hetherington A.J."/>
            <person name="Saltykova A."/>
            <person name="Bonnot C."/>
            <person name="Breuninger H."/>
            <person name="Symeonidi A."/>
            <person name="Radhakrishnan G.V."/>
            <person name="Van Nieuwerburgh F."/>
            <person name="Deforce D."/>
            <person name="Chang C."/>
            <person name="Karol K.G."/>
            <person name="Hedrich R."/>
            <person name="Ulvskov P."/>
            <person name="Glockner G."/>
            <person name="Delwiche C.F."/>
            <person name="Petrasek J."/>
            <person name="Van de Peer Y."/>
            <person name="Friml J."/>
            <person name="Beilby M."/>
            <person name="Dolan L."/>
            <person name="Kohara Y."/>
            <person name="Sugano S."/>
            <person name="Fujiyama A."/>
            <person name="Delaux P.-M."/>
            <person name="Quint M."/>
            <person name="TheiBen G."/>
            <person name="Hagemann M."/>
            <person name="Harholt J."/>
            <person name="Dunand C."/>
            <person name="Zachgo S."/>
            <person name="Langdale J."/>
            <person name="Maumus F."/>
            <person name="Straeten D.V.D."/>
            <person name="Gould S.B."/>
            <person name="Rensing S.A."/>
        </authorList>
    </citation>
    <scope>NUCLEOTIDE SEQUENCE [LARGE SCALE GENOMIC DNA]</scope>
    <source>
        <strain evidence="2 3">S276</strain>
    </source>
</reference>
<feature type="non-terminal residue" evidence="2">
    <location>
        <position position="1"/>
    </location>
</feature>
<dbReference type="InterPro" id="IPR000305">
    <property type="entry name" value="GIY-YIG_endonuc"/>
</dbReference>
<dbReference type="PROSITE" id="PS50164">
    <property type="entry name" value="GIY_YIG"/>
    <property type="match status" value="1"/>
</dbReference>
<dbReference type="Gene3D" id="3.40.1440.10">
    <property type="entry name" value="GIY-YIG endonuclease"/>
    <property type="match status" value="1"/>
</dbReference>
<dbReference type="Proteomes" id="UP000265515">
    <property type="component" value="Unassembled WGS sequence"/>
</dbReference>
<keyword evidence="3" id="KW-1185">Reference proteome</keyword>
<proteinExistence type="predicted"/>
<dbReference type="OrthoDB" id="6782675at2759"/>